<dbReference type="Proteomes" id="UP000001396">
    <property type="component" value="Unassembled WGS sequence"/>
</dbReference>
<protein>
    <submittedName>
        <fullName evidence="1">Uncharacterized protein</fullName>
    </submittedName>
</protein>
<reference evidence="1 2" key="1">
    <citation type="journal article" date="2011" name="Genome Res.">
        <title>Phylogeny-wide analysis of social amoeba genomes highlights ancient origins for complex intercellular communication.</title>
        <authorList>
            <person name="Heidel A.J."/>
            <person name="Lawal H.M."/>
            <person name="Felder M."/>
            <person name="Schilde C."/>
            <person name="Helps N.R."/>
            <person name="Tunggal B."/>
            <person name="Rivero F."/>
            <person name="John U."/>
            <person name="Schleicher M."/>
            <person name="Eichinger L."/>
            <person name="Platzer M."/>
            <person name="Noegel A.A."/>
            <person name="Schaap P."/>
            <person name="Gloeckner G."/>
        </authorList>
    </citation>
    <scope>NUCLEOTIDE SEQUENCE [LARGE SCALE GENOMIC DNA]</scope>
    <source>
        <strain evidence="2">ATCC 26659 / Pp 5 / PN500</strain>
    </source>
</reference>
<sequence length="95" mass="11247">MLLIEHLIRMKIIFIVLFKKSIIVFGQEEQRCLFISIKEQIQNIYFINDRGVKDLTEPNYYQNGGKSLVYDTKHMINYVDVIERDGKEKVCVFTA</sequence>
<comment type="caution">
    <text evidence="1">The sequence shown here is derived from an EMBL/GenBank/DDBJ whole genome shotgun (WGS) entry which is preliminary data.</text>
</comment>
<dbReference type="EMBL" id="ADBJ01000034">
    <property type="protein sequence ID" value="EFA79489.1"/>
    <property type="molecule type" value="Genomic_DNA"/>
</dbReference>
<dbReference type="AlphaFoldDB" id="D3BG89"/>
<keyword evidence="2" id="KW-1185">Reference proteome</keyword>
<dbReference type="InParanoid" id="D3BG89"/>
<evidence type="ECO:0000313" key="2">
    <source>
        <dbReference type="Proteomes" id="UP000001396"/>
    </source>
</evidence>
<organism evidence="1 2">
    <name type="scientific">Heterostelium pallidum (strain ATCC 26659 / Pp 5 / PN500)</name>
    <name type="common">Cellular slime mold</name>
    <name type="synonym">Polysphondylium pallidum</name>
    <dbReference type="NCBI Taxonomy" id="670386"/>
    <lineage>
        <taxon>Eukaryota</taxon>
        <taxon>Amoebozoa</taxon>
        <taxon>Evosea</taxon>
        <taxon>Eumycetozoa</taxon>
        <taxon>Dictyostelia</taxon>
        <taxon>Acytosteliales</taxon>
        <taxon>Acytosteliaceae</taxon>
        <taxon>Heterostelium</taxon>
    </lineage>
</organism>
<gene>
    <name evidence="1" type="ORF">PPL_07540</name>
</gene>
<proteinExistence type="predicted"/>
<name>D3BG89_HETP5</name>
<dbReference type="RefSeq" id="XP_020431610.1">
    <property type="nucleotide sequence ID" value="XM_020578375.1"/>
</dbReference>
<dbReference type="GeneID" id="31363021"/>
<evidence type="ECO:0000313" key="1">
    <source>
        <dbReference type="EMBL" id="EFA79489.1"/>
    </source>
</evidence>
<accession>D3BG89</accession>